<evidence type="ECO:0000313" key="2">
    <source>
        <dbReference type="EMBL" id="SFZ85927.1"/>
    </source>
</evidence>
<proteinExistence type="predicted"/>
<dbReference type="Pfam" id="PF01261">
    <property type="entry name" value="AP_endonuc_2"/>
    <property type="match status" value="1"/>
</dbReference>
<dbReference type="InterPro" id="IPR050312">
    <property type="entry name" value="IolE/XylAMocC-like"/>
</dbReference>
<organism evidence="2 3">
    <name type="scientific">Devosia enhydra</name>
    <dbReference type="NCBI Taxonomy" id="665118"/>
    <lineage>
        <taxon>Bacteria</taxon>
        <taxon>Pseudomonadati</taxon>
        <taxon>Pseudomonadota</taxon>
        <taxon>Alphaproteobacteria</taxon>
        <taxon>Hyphomicrobiales</taxon>
        <taxon>Devosiaceae</taxon>
        <taxon>Devosia</taxon>
    </lineage>
</organism>
<keyword evidence="3" id="KW-1185">Reference proteome</keyword>
<dbReference type="InterPro" id="IPR036237">
    <property type="entry name" value="Xyl_isomerase-like_sf"/>
</dbReference>
<dbReference type="STRING" id="665118.SAMN02983003_3099"/>
<name>A0A1K2I0Y0_9HYPH</name>
<dbReference type="PANTHER" id="PTHR12110:SF53">
    <property type="entry name" value="BLR5974 PROTEIN"/>
    <property type="match status" value="1"/>
</dbReference>
<dbReference type="RefSeq" id="WP_072345134.1">
    <property type="nucleotide sequence ID" value="NZ_FPKU01000003.1"/>
</dbReference>
<dbReference type="OrthoDB" id="256906at2"/>
<dbReference type="InterPro" id="IPR013022">
    <property type="entry name" value="Xyl_isomerase-like_TIM-brl"/>
</dbReference>
<evidence type="ECO:0000313" key="3">
    <source>
        <dbReference type="Proteomes" id="UP000183447"/>
    </source>
</evidence>
<gene>
    <name evidence="2" type="ORF">SAMN02983003_3099</name>
</gene>
<dbReference type="Proteomes" id="UP000183447">
    <property type="component" value="Unassembled WGS sequence"/>
</dbReference>
<dbReference type="EMBL" id="FPKU01000003">
    <property type="protein sequence ID" value="SFZ85927.1"/>
    <property type="molecule type" value="Genomic_DNA"/>
</dbReference>
<accession>A0A1K2I0Y0</accession>
<sequence>MKAGFSSFCFKPLLLEGSMDVPAMFRWIAEQGATHLEIATLTFTPKGRDSAWELTDEPELLAALVAGAQETGVEISGICIPADFTSEDADERAAQLARAKRAVDTCARLGARYFRHDVTEWARKEADYAEFEALFPRIAELSQALADHAAPLGVTTSVENHGFFMNGSERVLRLIAAVDRPNFGATIDVGNFLCVDEEALIGTRRLASAASFVHLKDFHVRRNAIGRGPGWLRTQFGQEICGSVIGYGDLPLVDIVAALRAAGYDGYVSLEFEGNEPVLFGCETGFRNMGRILAERFA</sequence>
<dbReference type="AlphaFoldDB" id="A0A1K2I0Y0"/>
<protein>
    <submittedName>
        <fullName evidence="2">Sugar phosphate isomerase/epimerase</fullName>
    </submittedName>
</protein>
<keyword evidence="2" id="KW-0413">Isomerase</keyword>
<feature type="domain" description="Xylose isomerase-like TIM barrel" evidence="1">
    <location>
        <begin position="25"/>
        <end position="274"/>
    </location>
</feature>
<dbReference type="SUPFAM" id="SSF51658">
    <property type="entry name" value="Xylose isomerase-like"/>
    <property type="match status" value="1"/>
</dbReference>
<dbReference type="PANTHER" id="PTHR12110">
    <property type="entry name" value="HYDROXYPYRUVATE ISOMERASE"/>
    <property type="match status" value="1"/>
</dbReference>
<reference evidence="2 3" key="1">
    <citation type="submission" date="2016-11" db="EMBL/GenBank/DDBJ databases">
        <authorList>
            <person name="Jaros S."/>
            <person name="Januszkiewicz K."/>
            <person name="Wedrychowicz H."/>
        </authorList>
    </citation>
    <scope>NUCLEOTIDE SEQUENCE [LARGE SCALE GENOMIC DNA]</scope>
    <source>
        <strain evidence="2 3">ATCC 23634</strain>
    </source>
</reference>
<evidence type="ECO:0000259" key="1">
    <source>
        <dbReference type="Pfam" id="PF01261"/>
    </source>
</evidence>
<dbReference type="GO" id="GO:0016853">
    <property type="term" value="F:isomerase activity"/>
    <property type="evidence" value="ECO:0007669"/>
    <property type="project" value="UniProtKB-KW"/>
</dbReference>
<dbReference type="Gene3D" id="3.20.20.150">
    <property type="entry name" value="Divalent-metal-dependent TIM barrel enzymes"/>
    <property type="match status" value="1"/>
</dbReference>